<reference evidence="1" key="1">
    <citation type="submission" date="2022-11" db="EMBL/GenBank/DDBJ databases">
        <authorList>
            <person name="Hyden B.L."/>
            <person name="Feng K."/>
            <person name="Yates T."/>
            <person name="Jawdy S."/>
            <person name="Smart L.B."/>
            <person name="Muchero W."/>
        </authorList>
    </citation>
    <scope>NUCLEOTIDE SEQUENCE</scope>
    <source>
        <tissue evidence="1">Shoot tip</tissue>
    </source>
</reference>
<dbReference type="Gene3D" id="3.40.50.1820">
    <property type="entry name" value="alpha/beta hydrolase"/>
    <property type="match status" value="1"/>
</dbReference>
<dbReference type="PANTHER" id="PTHR43722:SF1">
    <property type="entry name" value="PROLINE IMINOPEPTIDASE"/>
    <property type="match status" value="1"/>
</dbReference>
<dbReference type="GO" id="GO:0006508">
    <property type="term" value="P:proteolysis"/>
    <property type="evidence" value="ECO:0007669"/>
    <property type="project" value="InterPro"/>
</dbReference>
<accession>A0A9Q0X3H5</accession>
<protein>
    <submittedName>
        <fullName evidence="1">PROLINE IMINOPEPTIDASE</fullName>
    </submittedName>
</protein>
<dbReference type="GO" id="GO:0005737">
    <property type="term" value="C:cytoplasm"/>
    <property type="evidence" value="ECO:0007669"/>
    <property type="project" value="InterPro"/>
</dbReference>
<dbReference type="PANTHER" id="PTHR43722">
    <property type="entry name" value="PROLINE IMINOPEPTIDASE"/>
    <property type="match status" value="1"/>
</dbReference>
<dbReference type="EMBL" id="JAPFFM010000001">
    <property type="protein sequence ID" value="KAJ6777351.1"/>
    <property type="molecule type" value="Genomic_DNA"/>
</dbReference>
<proteinExistence type="predicted"/>
<gene>
    <name evidence="1" type="ORF">OIU74_001350</name>
</gene>
<keyword evidence="2" id="KW-1185">Reference proteome</keyword>
<reference evidence="1" key="2">
    <citation type="journal article" date="2023" name="Int. J. Mol. Sci.">
        <title>De Novo Assembly and Annotation of 11 Diverse Shrub Willow (Salix) Genomes Reveals Novel Gene Organization in Sex-Linked Regions.</title>
        <authorList>
            <person name="Hyden B."/>
            <person name="Feng K."/>
            <person name="Yates T.B."/>
            <person name="Jawdy S."/>
            <person name="Cereghino C."/>
            <person name="Smart L.B."/>
            <person name="Muchero W."/>
        </authorList>
    </citation>
    <scope>NUCLEOTIDE SEQUENCE</scope>
    <source>
        <tissue evidence="1">Shoot tip</tissue>
    </source>
</reference>
<dbReference type="Proteomes" id="UP001151752">
    <property type="component" value="Chromosome 16"/>
</dbReference>
<dbReference type="InterPro" id="IPR029058">
    <property type="entry name" value="AB_hydrolase_fold"/>
</dbReference>
<comment type="caution">
    <text evidence="1">The sequence shown here is derived from an EMBL/GenBank/DDBJ whole genome shotgun (WGS) entry which is preliminary data.</text>
</comment>
<name>A0A9Q0X3H5_9ROSI</name>
<dbReference type="AlphaFoldDB" id="A0A9Q0X3H5"/>
<dbReference type="SUPFAM" id="SSF53474">
    <property type="entry name" value="alpha/beta-Hydrolases"/>
    <property type="match status" value="1"/>
</dbReference>
<organism evidence="1 2">
    <name type="scientific">Salix koriyanagi</name>
    <dbReference type="NCBI Taxonomy" id="2511006"/>
    <lineage>
        <taxon>Eukaryota</taxon>
        <taxon>Viridiplantae</taxon>
        <taxon>Streptophyta</taxon>
        <taxon>Embryophyta</taxon>
        <taxon>Tracheophyta</taxon>
        <taxon>Spermatophyta</taxon>
        <taxon>Magnoliopsida</taxon>
        <taxon>eudicotyledons</taxon>
        <taxon>Gunneridae</taxon>
        <taxon>Pentapetalae</taxon>
        <taxon>rosids</taxon>
        <taxon>fabids</taxon>
        <taxon>Malpighiales</taxon>
        <taxon>Salicaceae</taxon>
        <taxon>Saliceae</taxon>
        <taxon>Salix</taxon>
    </lineage>
</organism>
<evidence type="ECO:0000313" key="1">
    <source>
        <dbReference type="EMBL" id="KAJ6777351.1"/>
    </source>
</evidence>
<dbReference type="GO" id="GO:0004177">
    <property type="term" value="F:aminopeptidase activity"/>
    <property type="evidence" value="ECO:0007669"/>
    <property type="project" value="UniProtKB-EC"/>
</dbReference>
<evidence type="ECO:0000313" key="2">
    <source>
        <dbReference type="Proteomes" id="UP001151752"/>
    </source>
</evidence>
<sequence length="184" mass="20326">MTIDLVNNSMREAVTSVIIQKLVIPFNFELINNAGKLMGRYDVCCPMMSAWDLHKAWPEADLKVVPDAGHSANEPGIAAELVAANEKLKNIIKNGSIGVDLLEACSTTLRKTTCCRNDKRWNAELLRMRFEGASSFTLGFRLLCSSGGRKKIKTSRKILTMKAIKSYGSGVCSRSDKILLEVLM</sequence>
<dbReference type="InterPro" id="IPR005944">
    <property type="entry name" value="Pro_iminopeptidase"/>
</dbReference>